<accession>A0A7G6TZY6</accession>
<dbReference type="Proteomes" id="UP000515291">
    <property type="component" value="Chromosome"/>
</dbReference>
<proteinExistence type="predicted"/>
<reference evidence="2" key="1">
    <citation type="journal article" date="2020" name="Mol. Plant Microbe">
        <title>Rhizobial microsymbionts of the narrowly endemic Oxytropis species growing in Kamchatka are characterized by significant genetic diversity and possess a set of genes that are associated with T3SS and T6SS secretion systems and can affect the development of symbiosis.</title>
        <authorList>
            <person name="Safronova V."/>
            <person name="Guro P."/>
            <person name="Sazanova A."/>
            <person name="Kuznetsova I."/>
            <person name="Belimov A."/>
            <person name="Yakubov V."/>
            <person name="Chirak E."/>
            <person name="Afonin A."/>
            <person name="Gogolev Y."/>
            <person name="Andronov E."/>
            <person name="Tikhonovich I."/>
        </authorList>
    </citation>
    <scope>NUCLEOTIDE SEQUENCE [LARGE SCALE GENOMIC DNA]</scope>
    <source>
        <strain evidence="2">581</strain>
    </source>
</reference>
<evidence type="ECO:0000313" key="1">
    <source>
        <dbReference type="EMBL" id="QND72318.1"/>
    </source>
</evidence>
<sequence>MVTYRASLCAPRVIMMAEEAFALSPISARPSLPGEADYDAIREAFMETARGRWFLAEYAKRNRTADTSLVLEAVTRLEANLAAQKQAPALSLVAALGAIRSAVRQAKASAIEAMPRVDTDEVLTGARNGTRIIREIAWTLRECGADTRICDLLDTQVKAIEAGQQALNGNGREDVLASYDLLMQRVEQMVDGSAATTAQAEPTPAAEKVEPVVAEAREASVTPLFKSQASEVLAETVTISSVEPPRASVQPPVAETVVVETVAETAAPVAEATAELAATMAEASLAIAADDVPQASETVGIAEDEHDLAVLDMVAAEMGALDLSEPDIIEPQPAEPQYLEPEVMRVEAVAVQPVEPEAINPDLMTLAQIAEVALAPEPPQPDLLPQVEAAAPSLGAALIAGGVIADPNAPASDPLAPIRKMTQAEKIAFFS</sequence>
<dbReference type="AlphaFoldDB" id="A0A7G6TZY6"/>
<organism evidence="1 2">
    <name type="scientific">Tardiphaga robiniae</name>
    <dbReference type="NCBI Taxonomy" id="943830"/>
    <lineage>
        <taxon>Bacteria</taxon>
        <taxon>Pseudomonadati</taxon>
        <taxon>Pseudomonadota</taxon>
        <taxon>Alphaproteobacteria</taxon>
        <taxon>Hyphomicrobiales</taxon>
        <taxon>Nitrobacteraceae</taxon>
        <taxon>Tardiphaga</taxon>
    </lineage>
</organism>
<name>A0A7G6TZY6_9BRAD</name>
<protein>
    <submittedName>
        <fullName evidence="1">Uncharacterized protein</fullName>
    </submittedName>
</protein>
<gene>
    <name evidence="1" type="ORF">HB776_14590</name>
</gene>
<dbReference type="KEGG" id="trb:HB776_14590"/>
<evidence type="ECO:0000313" key="2">
    <source>
        <dbReference type="Proteomes" id="UP000515291"/>
    </source>
</evidence>
<dbReference type="EMBL" id="CP050292">
    <property type="protein sequence ID" value="QND72318.1"/>
    <property type="molecule type" value="Genomic_DNA"/>
</dbReference>